<organism evidence="3 4">
    <name type="scientific">Pedobacter cryoconitis</name>
    <dbReference type="NCBI Taxonomy" id="188932"/>
    <lineage>
        <taxon>Bacteria</taxon>
        <taxon>Pseudomonadati</taxon>
        <taxon>Bacteroidota</taxon>
        <taxon>Sphingobacteriia</taxon>
        <taxon>Sphingobacteriales</taxon>
        <taxon>Sphingobacteriaceae</taxon>
        <taxon>Pedobacter</taxon>
    </lineage>
</organism>
<gene>
    <name evidence="3" type="ORF">HDE68_000316</name>
</gene>
<feature type="signal peptide" evidence="1">
    <location>
        <begin position="1"/>
        <end position="18"/>
    </location>
</feature>
<evidence type="ECO:0000313" key="3">
    <source>
        <dbReference type="EMBL" id="MBB5634431.1"/>
    </source>
</evidence>
<feature type="chain" id="PRO_5031415164" evidence="1">
    <location>
        <begin position="19"/>
        <end position="173"/>
    </location>
</feature>
<dbReference type="EMBL" id="JACHCE010000001">
    <property type="protein sequence ID" value="MBB5634431.1"/>
    <property type="molecule type" value="Genomic_DNA"/>
</dbReference>
<dbReference type="GO" id="GO:0016853">
    <property type="term" value="F:isomerase activity"/>
    <property type="evidence" value="ECO:0007669"/>
    <property type="project" value="UniProtKB-KW"/>
</dbReference>
<dbReference type="SUPFAM" id="SSF54427">
    <property type="entry name" value="NTF2-like"/>
    <property type="match status" value="1"/>
</dbReference>
<dbReference type="AlphaFoldDB" id="A0A7W9DX08"/>
<accession>A0A7W9DX08</accession>
<comment type="caution">
    <text evidence="3">The sequence shown here is derived from an EMBL/GenBank/DDBJ whole genome shotgun (WGS) entry which is preliminary data.</text>
</comment>
<protein>
    <submittedName>
        <fullName evidence="3">Ketosteroid isomerase-like protein</fullName>
    </submittedName>
</protein>
<dbReference type="Proteomes" id="UP000537204">
    <property type="component" value="Unassembled WGS sequence"/>
</dbReference>
<evidence type="ECO:0000256" key="1">
    <source>
        <dbReference type="SAM" id="SignalP"/>
    </source>
</evidence>
<sequence>MLRNIFLFLLLASSSAFAQQNVPGKPQKTSSSASKILPADLYHEILRADSLLFHAFNNCDTATYRKFITEDLEFYHDQGGQTIGADNELKSIKEMCARGHHMRRELIRSTLEVHPLKGYGAIEIGSHTFYHTNEGQQEKISGTYKFVQIWEFKDGFWKLKRVISYDHSNVHND</sequence>
<dbReference type="InterPro" id="IPR032710">
    <property type="entry name" value="NTF2-like_dom_sf"/>
</dbReference>
<feature type="domain" description="DUF4440" evidence="2">
    <location>
        <begin position="45"/>
        <end position="159"/>
    </location>
</feature>
<evidence type="ECO:0000259" key="2">
    <source>
        <dbReference type="Pfam" id="PF14534"/>
    </source>
</evidence>
<keyword evidence="3" id="KW-0413">Isomerase</keyword>
<dbReference type="InterPro" id="IPR027843">
    <property type="entry name" value="DUF4440"/>
</dbReference>
<dbReference type="Pfam" id="PF14534">
    <property type="entry name" value="DUF4440"/>
    <property type="match status" value="1"/>
</dbReference>
<dbReference type="Gene3D" id="3.10.450.50">
    <property type="match status" value="1"/>
</dbReference>
<reference evidence="3 4" key="1">
    <citation type="submission" date="2020-08" db="EMBL/GenBank/DDBJ databases">
        <title>Genomic Encyclopedia of Type Strains, Phase IV (KMG-V): Genome sequencing to study the core and pangenomes of soil and plant-associated prokaryotes.</title>
        <authorList>
            <person name="Whitman W."/>
        </authorList>
    </citation>
    <scope>NUCLEOTIDE SEQUENCE [LARGE SCALE GENOMIC DNA]</scope>
    <source>
        <strain evidence="3 4">S3M1</strain>
    </source>
</reference>
<keyword evidence="1" id="KW-0732">Signal</keyword>
<name>A0A7W9DX08_9SPHI</name>
<evidence type="ECO:0000313" key="4">
    <source>
        <dbReference type="Proteomes" id="UP000537204"/>
    </source>
</evidence>
<dbReference type="RefSeq" id="WP_183878233.1">
    <property type="nucleotide sequence ID" value="NZ_JACHCD010000002.1"/>
</dbReference>
<proteinExistence type="predicted"/>